<evidence type="ECO:0000313" key="5">
    <source>
        <dbReference type="Proteomes" id="UP000000268"/>
    </source>
</evidence>
<gene>
    <name evidence="4" type="ordered locus">AM1_5454</name>
</gene>
<organism evidence="4 5">
    <name type="scientific">Acaryochloris marina (strain MBIC 11017)</name>
    <dbReference type="NCBI Taxonomy" id="329726"/>
    <lineage>
        <taxon>Bacteria</taxon>
        <taxon>Bacillati</taxon>
        <taxon>Cyanobacteriota</taxon>
        <taxon>Cyanophyceae</taxon>
        <taxon>Acaryochloridales</taxon>
        <taxon>Acaryochloridaceae</taxon>
        <taxon>Acaryochloris</taxon>
    </lineage>
</organism>
<name>B0CCW8_ACAM1</name>
<dbReference type="Proteomes" id="UP000000268">
    <property type="component" value="Chromosome"/>
</dbReference>
<reference evidence="4 5" key="1">
    <citation type="journal article" date="2008" name="Proc. Natl. Acad. Sci. U.S.A.">
        <title>Niche adaptation and genome expansion in the chlorophyll d-producing cyanobacterium Acaryochloris marina.</title>
        <authorList>
            <person name="Swingley W.D."/>
            <person name="Chen M."/>
            <person name="Cheung P.C."/>
            <person name="Conrad A.L."/>
            <person name="Dejesa L.C."/>
            <person name="Hao J."/>
            <person name="Honchak B.M."/>
            <person name="Karbach L.E."/>
            <person name="Kurdoglu A."/>
            <person name="Lahiri S."/>
            <person name="Mastrian S.D."/>
            <person name="Miyashita H."/>
            <person name="Page L."/>
            <person name="Ramakrishna P."/>
            <person name="Satoh S."/>
            <person name="Sattley W.M."/>
            <person name="Shimada Y."/>
            <person name="Taylor H.L."/>
            <person name="Tomo T."/>
            <person name="Tsuchiya T."/>
            <person name="Wang Z.T."/>
            <person name="Raymond J."/>
            <person name="Mimuro M."/>
            <person name="Blankenship R.E."/>
            <person name="Touchman J.W."/>
        </authorList>
    </citation>
    <scope>NUCLEOTIDE SEQUENCE [LARGE SCALE GENOMIC DNA]</scope>
    <source>
        <strain evidence="5">MBIC 11017</strain>
    </source>
</reference>
<sequence length="420" mass="47764">MQRQTPTALIEALRQGLNTFVGAEEEGREKSLTVSLDYSFEALSERTRQHLPFLALFSERVFADWLYFFSRDPESEWGQVYREVFGENLQQADWMAILQEAAAASIVEPLGATIFQIHPALPWYLRQRLSQQAVKAGVDAADGGIANLEKKLLSFYGSLATHYEQQLISNAEEASFVLRVEEPNLLQQLRLAEQQEDWGNAQYLLQALGELYKRIGRKPELRALCEQGLFQVGIRLSEVRDKGSDASEFWMYLQGRKANDALEAADIDGAREILEELLAELELLRDPKFGSKIAVAQHQLGRVAEKQRRFDDAIALYQKALKIFEDAGDLYSAARDYYLLGRVAEAQENYSEALQYYILTLAIALEHNQDLIPLSLQALGQMLKQFGTDNFKSRWRKITQAECPDEYFSAIQTASQQSEN</sequence>
<feature type="repeat" description="TPR" evidence="3">
    <location>
        <begin position="294"/>
        <end position="327"/>
    </location>
</feature>
<keyword evidence="2 3" id="KW-0802">TPR repeat</keyword>
<protein>
    <submittedName>
        <fullName evidence="4">Uncharacterized protein</fullName>
    </submittedName>
</protein>
<evidence type="ECO:0000256" key="2">
    <source>
        <dbReference type="ARBA" id="ARBA00022803"/>
    </source>
</evidence>
<evidence type="ECO:0000256" key="3">
    <source>
        <dbReference type="PROSITE-ProRule" id="PRU00339"/>
    </source>
</evidence>
<dbReference type="InterPro" id="IPR019734">
    <property type="entry name" value="TPR_rpt"/>
</dbReference>
<dbReference type="PANTHER" id="PTHR45641">
    <property type="entry name" value="TETRATRICOPEPTIDE REPEAT PROTEIN (AFU_ORTHOLOGUE AFUA_6G03870)"/>
    <property type="match status" value="1"/>
</dbReference>
<accession>B0CCW8</accession>
<dbReference type="Pfam" id="PF13424">
    <property type="entry name" value="TPR_12"/>
    <property type="match status" value="1"/>
</dbReference>
<evidence type="ECO:0000256" key="1">
    <source>
        <dbReference type="ARBA" id="ARBA00022737"/>
    </source>
</evidence>
<proteinExistence type="predicted"/>
<dbReference type="PANTHER" id="PTHR45641:SF19">
    <property type="entry name" value="NEPHROCYSTIN-3"/>
    <property type="match status" value="1"/>
</dbReference>
<keyword evidence="5" id="KW-1185">Reference proteome</keyword>
<dbReference type="RefSeq" id="WP_012165647.1">
    <property type="nucleotide sequence ID" value="NC_009925.1"/>
</dbReference>
<dbReference type="HOGENOM" id="CLU_653188_0_0_3"/>
<dbReference type="Gene3D" id="1.25.40.10">
    <property type="entry name" value="Tetratricopeptide repeat domain"/>
    <property type="match status" value="1"/>
</dbReference>
<dbReference type="AlphaFoldDB" id="B0CCW8"/>
<keyword evidence="1" id="KW-0677">Repeat</keyword>
<dbReference type="KEGG" id="amr:AM1_5454"/>
<dbReference type="InterPro" id="IPR011990">
    <property type="entry name" value="TPR-like_helical_dom_sf"/>
</dbReference>
<evidence type="ECO:0000313" key="4">
    <source>
        <dbReference type="EMBL" id="ABW30410.1"/>
    </source>
</evidence>
<dbReference type="SUPFAM" id="SSF48452">
    <property type="entry name" value="TPR-like"/>
    <property type="match status" value="1"/>
</dbReference>
<dbReference type="EMBL" id="CP000828">
    <property type="protein sequence ID" value="ABW30410.1"/>
    <property type="molecule type" value="Genomic_DNA"/>
</dbReference>
<dbReference type="SMART" id="SM00028">
    <property type="entry name" value="TPR"/>
    <property type="match status" value="2"/>
</dbReference>
<dbReference type="eggNOG" id="COG0457">
    <property type="taxonomic scope" value="Bacteria"/>
</dbReference>
<dbReference type="STRING" id="329726.AM1_5454"/>
<dbReference type="PROSITE" id="PS50005">
    <property type="entry name" value="TPR"/>
    <property type="match status" value="1"/>
</dbReference>